<comment type="similarity">
    <text evidence="1">Belongs to the PGI/PMI family.</text>
</comment>
<dbReference type="EMBL" id="NJBN01000004">
    <property type="protein sequence ID" value="TKJ40624.1"/>
    <property type="molecule type" value="Genomic_DNA"/>
</dbReference>
<evidence type="ECO:0000256" key="1">
    <source>
        <dbReference type="ARBA" id="ARBA00010523"/>
    </source>
</evidence>
<accession>A0A532V084</accession>
<dbReference type="SUPFAM" id="SSF53697">
    <property type="entry name" value="SIS domain"/>
    <property type="match status" value="1"/>
</dbReference>
<dbReference type="AlphaFoldDB" id="A0A532V084"/>
<comment type="caution">
    <text evidence="4">The sequence shown here is derived from an EMBL/GenBank/DDBJ whole genome shotgun (WGS) entry which is preliminary data.</text>
</comment>
<name>A0A532V084_UNCL8</name>
<proteinExistence type="inferred from homology"/>
<evidence type="ECO:0000313" key="4">
    <source>
        <dbReference type="EMBL" id="TKJ40624.1"/>
    </source>
</evidence>
<dbReference type="InterPro" id="IPR001347">
    <property type="entry name" value="SIS_dom"/>
</dbReference>
<evidence type="ECO:0000256" key="2">
    <source>
        <dbReference type="ARBA" id="ARBA00023235"/>
    </source>
</evidence>
<dbReference type="GO" id="GO:0004476">
    <property type="term" value="F:mannose-6-phosphate isomerase activity"/>
    <property type="evidence" value="ECO:0007669"/>
    <property type="project" value="InterPro"/>
</dbReference>
<dbReference type="InterPro" id="IPR046348">
    <property type="entry name" value="SIS_dom_sf"/>
</dbReference>
<sequence>MMHDRMWTWLDEFPEQIRQADEMGKNWDLGGIAKPSDLTFLGIGGSAIGATLVCDLFSDLFTRLVNVVRGEFLPNWIGEGTIVVAISYSGETRETLAAFEKALDRGAQGISISSGGRLAELASERGCPHLMIPGGMAPRAALGYTSIPLIYILQRTQLIPLWDGDLDLLSQPLNSIRLAMRETDGTAYRIAQRISRRLPMIVGAGITSGVARRFQAQLAENASALSICLEVPEALHNIVETLNVKSIEPFRPVAIFLDDPQAPESLIILLEQLREHIQEIGIEIIRVTAEGDSPLERLYTLIYKTDWISYHLAILKGIDPVAIPIITEIKQKQP</sequence>
<dbReference type="Gene3D" id="3.40.50.10490">
    <property type="entry name" value="Glucose-6-phosphate isomerase like protein, domain 1"/>
    <property type="match status" value="2"/>
</dbReference>
<dbReference type="PROSITE" id="PS51464">
    <property type="entry name" value="SIS"/>
    <property type="match status" value="1"/>
</dbReference>
<dbReference type="GO" id="GO:0005975">
    <property type="term" value="P:carbohydrate metabolic process"/>
    <property type="evidence" value="ECO:0007669"/>
    <property type="project" value="InterPro"/>
</dbReference>
<dbReference type="GO" id="GO:1901135">
    <property type="term" value="P:carbohydrate derivative metabolic process"/>
    <property type="evidence" value="ECO:0007669"/>
    <property type="project" value="InterPro"/>
</dbReference>
<dbReference type="Pfam" id="PF10432">
    <property type="entry name" value="bact-PGI_C"/>
    <property type="match status" value="1"/>
</dbReference>
<organism evidence="4 5">
    <name type="scientific">candidate division LCP-89 bacterium B3_LCP</name>
    <dbReference type="NCBI Taxonomy" id="2012998"/>
    <lineage>
        <taxon>Bacteria</taxon>
        <taxon>Pseudomonadati</taxon>
        <taxon>Bacteria division LCP-89</taxon>
    </lineage>
</organism>
<feature type="domain" description="SIS" evidence="3">
    <location>
        <begin position="28"/>
        <end position="175"/>
    </location>
</feature>
<dbReference type="Proteomes" id="UP000319619">
    <property type="component" value="Unassembled WGS sequence"/>
</dbReference>
<dbReference type="CDD" id="cd05017">
    <property type="entry name" value="SIS_PGI_PMI_1"/>
    <property type="match status" value="1"/>
</dbReference>
<dbReference type="CDD" id="cd05637">
    <property type="entry name" value="SIS_PGI_PMI_2"/>
    <property type="match status" value="1"/>
</dbReference>
<evidence type="ECO:0000259" key="3">
    <source>
        <dbReference type="PROSITE" id="PS51464"/>
    </source>
</evidence>
<dbReference type="InterPro" id="IPR019490">
    <property type="entry name" value="Glu6P/Mann6P_isomerase_C"/>
</dbReference>
<protein>
    <recommendedName>
        <fullName evidence="3">SIS domain-containing protein</fullName>
    </recommendedName>
</protein>
<evidence type="ECO:0000313" key="5">
    <source>
        <dbReference type="Proteomes" id="UP000319619"/>
    </source>
</evidence>
<reference evidence="4 5" key="1">
    <citation type="submission" date="2017-06" db="EMBL/GenBank/DDBJ databases">
        <title>Novel microbial phyla capable of carbon fixation and sulfur reduction in deep-sea sediments.</title>
        <authorList>
            <person name="Huang J."/>
            <person name="Baker B."/>
            <person name="Wang Y."/>
        </authorList>
    </citation>
    <scope>NUCLEOTIDE SEQUENCE [LARGE SCALE GENOMIC DNA]</scope>
    <source>
        <strain evidence="4">B3_LCP</strain>
    </source>
</reference>
<gene>
    <name evidence="4" type="ORF">CEE37_06570</name>
</gene>
<dbReference type="Pfam" id="PF01380">
    <property type="entry name" value="SIS"/>
    <property type="match status" value="1"/>
</dbReference>
<dbReference type="GO" id="GO:0097367">
    <property type="term" value="F:carbohydrate derivative binding"/>
    <property type="evidence" value="ECO:0007669"/>
    <property type="project" value="InterPro"/>
</dbReference>
<keyword evidence="2" id="KW-0413">Isomerase</keyword>
<dbReference type="GO" id="GO:0004347">
    <property type="term" value="F:glucose-6-phosphate isomerase activity"/>
    <property type="evidence" value="ECO:0007669"/>
    <property type="project" value="InterPro"/>
</dbReference>
<dbReference type="InterPro" id="IPR035484">
    <property type="entry name" value="SIS_PGI/PMI_1"/>
</dbReference>